<dbReference type="GO" id="GO:0000221">
    <property type="term" value="C:vacuolar proton-transporting V-type ATPase, V1 domain"/>
    <property type="evidence" value="ECO:0007669"/>
    <property type="project" value="TreeGrafter"/>
</dbReference>
<dbReference type="InParanoid" id="D7G2Q6"/>
<keyword evidence="3 5" id="KW-0375">Hydrogen ion transport</keyword>
<dbReference type="AlphaFoldDB" id="D7G2Q6"/>
<dbReference type="GO" id="GO:0046961">
    <property type="term" value="F:proton-transporting ATPase activity, rotational mechanism"/>
    <property type="evidence" value="ECO:0007669"/>
    <property type="project" value="InterPro"/>
</dbReference>
<dbReference type="Gene3D" id="1.20.1460.10">
    <property type="entry name" value="subunit c (vma5p) of the yeast v-atpase, domain 2"/>
    <property type="match status" value="2"/>
</dbReference>
<dbReference type="InterPro" id="IPR036132">
    <property type="entry name" value="Vac_ATP_synth_c_sf"/>
</dbReference>
<dbReference type="OMA" id="VMIWIHV"/>
<proteinExistence type="inferred from homology"/>
<dbReference type="Proteomes" id="UP000002630">
    <property type="component" value="Linkage Group LG23"/>
</dbReference>
<comment type="function">
    <text evidence="5">Subunit of the V1 complex of vacuolar(H+)-ATPase (V-ATPase), a multisubunit enzyme composed of a peripheral complex (V1) that hydrolyzes ATP and a membrane integral complex (V0) that translocates protons. V-ATPase is responsible for acidifying and maintaining the pH of intracellular compartments and in some cell types, is targeted to the plasma membrane, where it is responsible for acidifying the extracellular environment. Subunit C is necessary for the assembly of the catalytic sector of the enzyme and is likely to have a specific function in its catalytic activity.</text>
</comment>
<protein>
    <recommendedName>
        <fullName evidence="5">V-type proton ATPase subunit C</fullName>
    </recommendedName>
</protein>
<dbReference type="EMBL" id="FN648685">
    <property type="protein sequence ID" value="CBJ26881.1"/>
    <property type="molecule type" value="Genomic_DNA"/>
</dbReference>
<dbReference type="eggNOG" id="KOG2909">
    <property type="taxonomic scope" value="Eukaryota"/>
</dbReference>
<evidence type="ECO:0000256" key="3">
    <source>
        <dbReference type="ARBA" id="ARBA00022781"/>
    </source>
</evidence>
<dbReference type="STRING" id="2880.D7G2Q6"/>
<reference evidence="6 7" key="1">
    <citation type="journal article" date="2010" name="Nature">
        <title>The Ectocarpus genome and the independent evolution of multicellularity in brown algae.</title>
        <authorList>
            <person name="Cock J.M."/>
            <person name="Sterck L."/>
            <person name="Rouze P."/>
            <person name="Scornet D."/>
            <person name="Allen A.E."/>
            <person name="Amoutzias G."/>
            <person name="Anthouard V."/>
            <person name="Artiguenave F."/>
            <person name="Aury J.M."/>
            <person name="Badger J.H."/>
            <person name="Beszteri B."/>
            <person name="Billiau K."/>
            <person name="Bonnet E."/>
            <person name="Bothwell J.H."/>
            <person name="Bowler C."/>
            <person name="Boyen C."/>
            <person name="Brownlee C."/>
            <person name="Carrano C.J."/>
            <person name="Charrier B."/>
            <person name="Cho G.Y."/>
            <person name="Coelho S.M."/>
            <person name="Collen J."/>
            <person name="Corre E."/>
            <person name="Da Silva C."/>
            <person name="Delage L."/>
            <person name="Delaroque N."/>
            <person name="Dittami S.M."/>
            <person name="Doulbeau S."/>
            <person name="Elias M."/>
            <person name="Farnham G."/>
            <person name="Gachon C.M."/>
            <person name="Gschloessl B."/>
            <person name="Heesch S."/>
            <person name="Jabbari K."/>
            <person name="Jubin C."/>
            <person name="Kawai H."/>
            <person name="Kimura K."/>
            <person name="Kloareg B."/>
            <person name="Kupper F.C."/>
            <person name="Lang D."/>
            <person name="Le Bail A."/>
            <person name="Leblanc C."/>
            <person name="Lerouge P."/>
            <person name="Lohr M."/>
            <person name="Lopez P.J."/>
            <person name="Martens C."/>
            <person name="Maumus F."/>
            <person name="Michel G."/>
            <person name="Miranda-Saavedra D."/>
            <person name="Morales J."/>
            <person name="Moreau H."/>
            <person name="Motomura T."/>
            <person name="Nagasato C."/>
            <person name="Napoli C.A."/>
            <person name="Nelson D.R."/>
            <person name="Nyvall-Collen P."/>
            <person name="Peters A.F."/>
            <person name="Pommier C."/>
            <person name="Potin P."/>
            <person name="Poulain J."/>
            <person name="Quesneville H."/>
            <person name="Read B."/>
            <person name="Rensing S.A."/>
            <person name="Ritter A."/>
            <person name="Rousvoal S."/>
            <person name="Samanta M."/>
            <person name="Samson G."/>
            <person name="Schroeder D.C."/>
            <person name="Segurens B."/>
            <person name="Strittmatter M."/>
            <person name="Tonon T."/>
            <person name="Tregear J.W."/>
            <person name="Valentin K."/>
            <person name="von Dassow P."/>
            <person name="Yamagishi T."/>
            <person name="Van de Peer Y."/>
            <person name="Wincker P."/>
        </authorList>
    </citation>
    <scope>NUCLEOTIDE SEQUENCE [LARGE SCALE GENOMIC DNA]</scope>
    <source>
        <strain evidence="7">Ec32 / CCAP1310/4</strain>
    </source>
</reference>
<dbReference type="SUPFAM" id="SSF118203">
    <property type="entry name" value="Vacuolar ATP synthase subunit C"/>
    <property type="match status" value="1"/>
</dbReference>
<comment type="subunit">
    <text evidence="5">V-ATPase is a heteromultimeric enzyme composed of a peripheral catalytic V1 complex (components A to H) attached to an integral membrane V0 proton pore complex.</text>
</comment>
<evidence type="ECO:0000256" key="2">
    <source>
        <dbReference type="ARBA" id="ARBA00022448"/>
    </source>
</evidence>
<dbReference type="OrthoDB" id="6605928at2759"/>
<evidence type="ECO:0000256" key="5">
    <source>
        <dbReference type="RuleBase" id="RU364010"/>
    </source>
</evidence>
<evidence type="ECO:0000313" key="6">
    <source>
        <dbReference type="EMBL" id="CBJ26881.1"/>
    </source>
</evidence>
<evidence type="ECO:0000256" key="1">
    <source>
        <dbReference type="ARBA" id="ARBA00006138"/>
    </source>
</evidence>
<keyword evidence="4 5" id="KW-0406">Ion transport</keyword>
<gene>
    <name evidence="6" type="ORF">Esi_0048_0106</name>
</gene>
<dbReference type="FunCoup" id="D7G2Q6">
    <property type="interactions" value="99"/>
</dbReference>
<dbReference type="Pfam" id="PF03223">
    <property type="entry name" value="V-ATPase_C"/>
    <property type="match status" value="1"/>
</dbReference>
<comment type="similarity">
    <text evidence="1 5">Belongs to the V-ATPase C subunit family.</text>
</comment>
<sequence length="438" mass="48352">MSGTTYTLVSLPNEQQPPDQVFGKLKGSAVKTYADIFKVEVPALQVGTLDSLMQLSDDLVRIDMLVENMVRKIEKQYMEVAGEASETLKVAGVSPGQYVRMFEWDYSKFAVRQRLPALVALIQGSVGKIEEEHRNLSMVFAEKNQAMQALKRKKGNNLATVELSEVLSSEQLRGVMMVDTENLVTLAVAMGKPQEKDWLEGYESIGSEIASLGSPDWSNPSVAYSLGTQDGQFGPGFSSRGVVKGSPVVPGSTQKVLEEGEQVLYTVTVLRGQYQAGFHDGEQFQAGMSTDYVAEFKRKCKEKRFTARDFIFNPERTGENQRVEEQLKTEVQQLHAGMIRWCRAHFGEAFSAWMHVKLVKSYVESVMRYGLPVDFSAFVLATKKGQEAKVKEALSALYAHVSQLSSGPITAGGGEDDGDKDDDDTAYVSDKFSIVAAK</sequence>
<name>D7G2Q6_ECTSI</name>
<dbReference type="PANTHER" id="PTHR10137:SF0">
    <property type="entry name" value="V-TYPE PROTON ATPASE SUBUNIT C"/>
    <property type="match status" value="1"/>
</dbReference>
<organism evidence="6 7">
    <name type="scientific">Ectocarpus siliculosus</name>
    <name type="common">Brown alga</name>
    <name type="synonym">Conferva siliculosa</name>
    <dbReference type="NCBI Taxonomy" id="2880"/>
    <lineage>
        <taxon>Eukaryota</taxon>
        <taxon>Sar</taxon>
        <taxon>Stramenopiles</taxon>
        <taxon>Ochrophyta</taxon>
        <taxon>PX clade</taxon>
        <taxon>Phaeophyceae</taxon>
        <taxon>Ectocarpales</taxon>
        <taxon>Ectocarpaceae</taxon>
        <taxon>Ectocarpus</taxon>
    </lineage>
</organism>
<accession>D7G2Q6</accession>
<dbReference type="InterPro" id="IPR004907">
    <property type="entry name" value="ATPase_V1-cplx_csu"/>
</dbReference>
<keyword evidence="7" id="KW-1185">Reference proteome</keyword>
<dbReference type="CDD" id="cd14785">
    <property type="entry name" value="V-ATPase_C"/>
    <property type="match status" value="1"/>
</dbReference>
<dbReference type="PANTHER" id="PTHR10137">
    <property type="entry name" value="V-TYPE PROTON ATPASE SUBUNIT C"/>
    <property type="match status" value="1"/>
</dbReference>
<evidence type="ECO:0000256" key="4">
    <source>
        <dbReference type="ARBA" id="ARBA00023065"/>
    </source>
</evidence>
<evidence type="ECO:0000313" key="7">
    <source>
        <dbReference type="Proteomes" id="UP000002630"/>
    </source>
</evidence>
<dbReference type="EMBL" id="FN649748">
    <property type="protein sequence ID" value="CBJ26881.1"/>
    <property type="molecule type" value="Genomic_DNA"/>
</dbReference>
<keyword evidence="2 5" id="KW-0813">Transport</keyword>